<keyword evidence="1" id="KW-0732">Signal</keyword>
<dbReference type="SMART" id="SM00700">
    <property type="entry name" value="JHBP"/>
    <property type="match status" value="1"/>
</dbReference>
<dbReference type="PROSITE" id="PS51257">
    <property type="entry name" value="PROKAR_LIPOPROTEIN"/>
    <property type="match status" value="1"/>
</dbReference>
<dbReference type="InterPro" id="IPR038606">
    <property type="entry name" value="To_sf"/>
</dbReference>
<dbReference type="Proteomes" id="UP001168821">
    <property type="component" value="Unassembled WGS sequence"/>
</dbReference>
<gene>
    <name evidence="2" type="ORF">Zmor_005325</name>
</gene>
<reference evidence="2" key="1">
    <citation type="journal article" date="2023" name="G3 (Bethesda)">
        <title>Whole genome assemblies of Zophobas morio and Tenebrio molitor.</title>
        <authorList>
            <person name="Kaur S."/>
            <person name="Stinson S.A."/>
            <person name="diCenzo G.C."/>
        </authorList>
    </citation>
    <scope>NUCLEOTIDE SEQUENCE</scope>
    <source>
        <strain evidence="2">QUZm001</strain>
    </source>
</reference>
<dbReference type="GO" id="GO:0005615">
    <property type="term" value="C:extracellular space"/>
    <property type="evidence" value="ECO:0007669"/>
    <property type="project" value="TreeGrafter"/>
</dbReference>
<keyword evidence="3" id="KW-1185">Reference proteome</keyword>
<protein>
    <submittedName>
        <fullName evidence="2">Uncharacterized protein</fullName>
    </submittedName>
</protein>
<dbReference type="PANTHER" id="PTHR11008:SF32">
    <property type="entry name" value="CIRCADIAN CLOCK-CONTROLLED PROTEIN DAYWAKE-RELATED"/>
    <property type="match status" value="1"/>
</dbReference>
<evidence type="ECO:0000313" key="3">
    <source>
        <dbReference type="Proteomes" id="UP001168821"/>
    </source>
</evidence>
<evidence type="ECO:0000313" key="2">
    <source>
        <dbReference type="EMBL" id="KAJ3660898.1"/>
    </source>
</evidence>
<name>A0AA38IN32_9CUCU</name>
<sequence>MRLNIATTFMSMLFVCSCTKLPSSFKKCNAKDSGFNKCLSEAIHNAIQQLNKPIPALGLPSLNPFRLPTFQMRVGNRKEGLEQLWKNVTLHGLTKPTTTIAKWTFGSESTLQLDVSFPVVQFDSDFEAHGRVVLLAVDVDTTFRITYEKPTFKLTFKMIESGQGSKHFKLVSTKLDMLPQKATFAYNLFDNKVLNDQINEESSKKFMETLGYIREDLAAFEPFFGNLLSAVLEKVPISDLIDGLN</sequence>
<proteinExistence type="predicted"/>
<dbReference type="AlphaFoldDB" id="A0AA38IN32"/>
<dbReference type="EMBL" id="JALNTZ010000002">
    <property type="protein sequence ID" value="KAJ3660898.1"/>
    <property type="molecule type" value="Genomic_DNA"/>
</dbReference>
<evidence type="ECO:0000256" key="1">
    <source>
        <dbReference type="SAM" id="SignalP"/>
    </source>
</evidence>
<feature type="chain" id="PRO_5041227097" evidence="1">
    <location>
        <begin position="19"/>
        <end position="245"/>
    </location>
</feature>
<accession>A0AA38IN32</accession>
<dbReference type="PANTHER" id="PTHR11008">
    <property type="entry name" value="PROTEIN TAKEOUT-LIKE PROTEIN"/>
    <property type="match status" value="1"/>
</dbReference>
<comment type="caution">
    <text evidence="2">The sequence shown here is derived from an EMBL/GenBank/DDBJ whole genome shotgun (WGS) entry which is preliminary data.</text>
</comment>
<dbReference type="InterPro" id="IPR010562">
    <property type="entry name" value="Haemolymph_juvenile_hormone-bd"/>
</dbReference>
<dbReference type="Pfam" id="PF06585">
    <property type="entry name" value="JHBP"/>
    <property type="match status" value="1"/>
</dbReference>
<dbReference type="Gene3D" id="3.15.10.30">
    <property type="entry name" value="Haemolymph juvenile hormone binding protein"/>
    <property type="match status" value="1"/>
</dbReference>
<feature type="signal peptide" evidence="1">
    <location>
        <begin position="1"/>
        <end position="18"/>
    </location>
</feature>
<organism evidence="2 3">
    <name type="scientific">Zophobas morio</name>
    <dbReference type="NCBI Taxonomy" id="2755281"/>
    <lineage>
        <taxon>Eukaryota</taxon>
        <taxon>Metazoa</taxon>
        <taxon>Ecdysozoa</taxon>
        <taxon>Arthropoda</taxon>
        <taxon>Hexapoda</taxon>
        <taxon>Insecta</taxon>
        <taxon>Pterygota</taxon>
        <taxon>Neoptera</taxon>
        <taxon>Endopterygota</taxon>
        <taxon>Coleoptera</taxon>
        <taxon>Polyphaga</taxon>
        <taxon>Cucujiformia</taxon>
        <taxon>Tenebrionidae</taxon>
        <taxon>Zophobas</taxon>
    </lineage>
</organism>